<reference evidence="3 4" key="1">
    <citation type="journal article" date="2010" name="Plant Cell">
        <title>The Chlorella variabilis NC64A genome reveals adaptation to photosymbiosis, coevolution with viruses, and cryptic sex.</title>
        <authorList>
            <person name="Blanc G."/>
            <person name="Duncan G."/>
            <person name="Agarkova I."/>
            <person name="Borodovsky M."/>
            <person name="Gurnon J."/>
            <person name="Kuo A."/>
            <person name="Lindquist E."/>
            <person name="Lucas S."/>
            <person name="Pangilinan J."/>
            <person name="Polle J."/>
            <person name="Salamov A."/>
            <person name="Terry A."/>
            <person name="Yamada T."/>
            <person name="Dunigan D.D."/>
            <person name="Grigoriev I.V."/>
            <person name="Claverie J.M."/>
            <person name="Van Etten J.L."/>
        </authorList>
    </citation>
    <scope>NUCLEOTIDE SEQUENCE [LARGE SCALE GENOMIC DNA]</scope>
    <source>
        <strain evidence="3 4">NC64A</strain>
    </source>
</reference>
<dbReference type="GO" id="GO:0006629">
    <property type="term" value="P:lipid metabolic process"/>
    <property type="evidence" value="ECO:0007669"/>
    <property type="project" value="InterPro"/>
</dbReference>
<feature type="signal peptide" evidence="2">
    <location>
        <begin position="1"/>
        <end position="21"/>
    </location>
</feature>
<dbReference type="OrthoDB" id="2017497at2759"/>
<dbReference type="STRING" id="554065.E1ZG88"/>
<organism evidence="4">
    <name type="scientific">Chlorella variabilis</name>
    <name type="common">Green alga</name>
    <dbReference type="NCBI Taxonomy" id="554065"/>
    <lineage>
        <taxon>Eukaryota</taxon>
        <taxon>Viridiplantae</taxon>
        <taxon>Chlorophyta</taxon>
        <taxon>core chlorophytes</taxon>
        <taxon>Trebouxiophyceae</taxon>
        <taxon>Chlorellales</taxon>
        <taxon>Chlorellaceae</taxon>
        <taxon>Chlorella clade</taxon>
        <taxon>Chlorella</taxon>
    </lineage>
</organism>
<dbReference type="KEGG" id="cvr:CHLNCDRAFT_58012"/>
<feature type="chain" id="PRO_5003156279" description="Phosphoinositide phospholipase C" evidence="2">
    <location>
        <begin position="22"/>
        <end position="550"/>
    </location>
</feature>
<dbReference type="eggNOG" id="ENOG502S6H7">
    <property type="taxonomic scope" value="Eukaryota"/>
</dbReference>
<gene>
    <name evidence="3" type="ORF">CHLNCDRAFT_58012</name>
</gene>
<evidence type="ECO:0000313" key="4">
    <source>
        <dbReference type="Proteomes" id="UP000008141"/>
    </source>
</evidence>
<evidence type="ECO:0000256" key="2">
    <source>
        <dbReference type="SAM" id="SignalP"/>
    </source>
</evidence>
<dbReference type="PROSITE" id="PS50007">
    <property type="entry name" value="PIPLC_X_DOMAIN"/>
    <property type="match status" value="1"/>
</dbReference>
<dbReference type="InterPro" id="IPR017946">
    <property type="entry name" value="PLC-like_Pdiesterase_TIM-brl"/>
</dbReference>
<dbReference type="EMBL" id="GL433845">
    <property type="protein sequence ID" value="EFN55250.1"/>
    <property type="molecule type" value="Genomic_DNA"/>
</dbReference>
<feature type="region of interest" description="Disordered" evidence="1">
    <location>
        <begin position="496"/>
        <end position="524"/>
    </location>
</feature>
<dbReference type="Pfam" id="PF16670">
    <property type="entry name" value="PI-PLC-C1"/>
    <property type="match status" value="1"/>
</dbReference>
<name>E1ZG88_CHLVA</name>
<dbReference type="AlphaFoldDB" id="E1ZG88"/>
<keyword evidence="4" id="KW-1185">Reference proteome</keyword>
<dbReference type="PANTHER" id="PTHR13593">
    <property type="match status" value="1"/>
</dbReference>
<dbReference type="Proteomes" id="UP000008141">
    <property type="component" value="Unassembled WGS sequence"/>
</dbReference>
<keyword evidence="2" id="KW-0732">Signal</keyword>
<accession>E1ZG88</accession>
<dbReference type="Gene3D" id="3.20.20.190">
    <property type="entry name" value="Phosphatidylinositol (PI) phosphodiesterase"/>
    <property type="match status" value="1"/>
</dbReference>
<dbReference type="InterPro" id="IPR051057">
    <property type="entry name" value="PI-PLC_domain"/>
</dbReference>
<evidence type="ECO:0000256" key="1">
    <source>
        <dbReference type="SAM" id="MobiDB-lite"/>
    </source>
</evidence>
<dbReference type="RefSeq" id="XP_005847352.1">
    <property type="nucleotide sequence ID" value="XM_005847290.1"/>
</dbReference>
<dbReference type="GO" id="GO:0008081">
    <property type="term" value="F:phosphoric diester hydrolase activity"/>
    <property type="evidence" value="ECO:0007669"/>
    <property type="project" value="InterPro"/>
</dbReference>
<dbReference type="GeneID" id="17354818"/>
<dbReference type="SUPFAM" id="SSF51695">
    <property type="entry name" value="PLC-like phosphodiesterases"/>
    <property type="match status" value="1"/>
</dbReference>
<sequence>MWGLEAALLLLVAAAASGAAAQGGDAQELCFNQLQVLGSHNSYHLAPPAELLAALGGLADGPLLAWQSSQATLTQQLDAGVRALELDAYWDPQGGAYAQAAGLRIAGQSGWLTDPKYQQPGFKVLHVPDFDFRSSCILLSECLEEVRRWSDANPGHLPIQIHIEVKEGGQVEEALGELLMGLLLNLLNTSSAEGPTTLAQAPASSPQLFLDLQAELEAAFGGALLTPDDVRAAAGAAAGADLQQLLLAPPGTTPCPWPSLGSMRGKVLVKLIQYGDSGLAAHLQQVYPDLRGCLAWVEQNGRRPLPQAAFRATAVWRLQDDATALSLALPANASGLVNDMAAAVRDMLQQGFVVRARTDADTVEARSGFAGRRDAIIAAGAQVVASDYVYGAPSPDPSPAAGSGNGSSGNRSASGGAGLDAGYSVQLPGGLPGRCVGIGGGGGSEGAGAVQAYTAVEGAGGGGEDAIYCGPLLVQASAPEDAGAVAAAADSAAGIGGSGGSSSTGSSDPLPQPVVQQERASNGGADAGRLSALSAVALLGAAAAAFAAMA</sequence>
<evidence type="ECO:0008006" key="5">
    <source>
        <dbReference type="Google" id="ProtNLM"/>
    </source>
</evidence>
<dbReference type="PANTHER" id="PTHR13593:SF140">
    <property type="entry name" value="PLC-LIKE PHOSPHODIESTERASE"/>
    <property type="match status" value="1"/>
</dbReference>
<proteinExistence type="predicted"/>
<protein>
    <recommendedName>
        <fullName evidence="5">Phosphoinositide phospholipase C</fullName>
    </recommendedName>
</protein>
<dbReference type="InterPro" id="IPR032075">
    <property type="entry name" value="PI-PLC-C1"/>
</dbReference>
<feature type="region of interest" description="Disordered" evidence="1">
    <location>
        <begin position="395"/>
        <end position="417"/>
    </location>
</feature>
<dbReference type="InParanoid" id="E1ZG88"/>
<evidence type="ECO:0000313" key="3">
    <source>
        <dbReference type="EMBL" id="EFN55250.1"/>
    </source>
</evidence>